<dbReference type="InterPro" id="IPR043128">
    <property type="entry name" value="Rev_trsase/Diguanyl_cyclase"/>
</dbReference>
<dbReference type="PANTHER" id="PTHR33121">
    <property type="entry name" value="CYCLIC DI-GMP PHOSPHODIESTERASE PDEF"/>
    <property type="match status" value="1"/>
</dbReference>
<dbReference type="Pfam" id="PF00990">
    <property type="entry name" value="GGDEF"/>
    <property type="match status" value="1"/>
</dbReference>
<dbReference type="InterPro" id="IPR001633">
    <property type="entry name" value="EAL_dom"/>
</dbReference>
<dbReference type="PANTHER" id="PTHR33121:SF71">
    <property type="entry name" value="OXYGEN SENSOR PROTEIN DOSP"/>
    <property type="match status" value="1"/>
</dbReference>
<dbReference type="PROSITE" id="PS50887">
    <property type="entry name" value="GGDEF"/>
    <property type="match status" value="1"/>
</dbReference>
<feature type="modified residue" description="4-aspartylphosphate" evidence="1">
    <location>
        <position position="85"/>
    </location>
</feature>
<dbReference type="SUPFAM" id="SSF55073">
    <property type="entry name" value="Nucleotide cyclase"/>
    <property type="match status" value="1"/>
</dbReference>
<dbReference type="FunFam" id="3.20.20.450:FF:000001">
    <property type="entry name" value="Cyclic di-GMP phosphodiesterase yahA"/>
    <property type="match status" value="1"/>
</dbReference>
<dbReference type="SMART" id="SM00052">
    <property type="entry name" value="EAL"/>
    <property type="match status" value="1"/>
</dbReference>
<reference evidence="5" key="2">
    <citation type="submission" date="2020-09" db="EMBL/GenBank/DDBJ databases">
        <authorList>
            <person name="Sun Q."/>
            <person name="Zhou Y."/>
        </authorList>
    </citation>
    <scope>NUCLEOTIDE SEQUENCE</scope>
    <source>
        <strain evidence="5">CGMCC 1.12426</strain>
    </source>
</reference>
<dbReference type="CDD" id="cd01948">
    <property type="entry name" value="EAL"/>
    <property type="match status" value="1"/>
</dbReference>
<feature type="domain" description="GGDEF" evidence="4">
    <location>
        <begin position="346"/>
        <end position="473"/>
    </location>
</feature>
<dbReference type="OrthoDB" id="7326651at2"/>
<dbReference type="GO" id="GO:0000160">
    <property type="term" value="P:phosphorelay signal transduction system"/>
    <property type="evidence" value="ECO:0007669"/>
    <property type="project" value="InterPro"/>
</dbReference>
<dbReference type="GO" id="GO:0071111">
    <property type="term" value="F:cyclic-guanylate-specific phosphodiesterase activity"/>
    <property type="evidence" value="ECO:0007669"/>
    <property type="project" value="InterPro"/>
</dbReference>
<proteinExistence type="predicted"/>
<evidence type="ECO:0000313" key="5">
    <source>
        <dbReference type="EMBL" id="GGB44098.1"/>
    </source>
</evidence>
<dbReference type="InterPro" id="IPR029787">
    <property type="entry name" value="Nucleotide_cyclase"/>
</dbReference>
<reference evidence="5" key="1">
    <citation type="journal article" date="2014" name="Int. J. Syst. Evol. Microbiol.">
        <title>Complete genome sequence of Corynebacterium casei LMG S-19264T (=DSM 44701T), isolated from a smear-ripened cheese.</title>
        <authorList>
            <consortium name="US DOE Joint Genome Institute (JGI-PGF)"/>
            <person name="Walter F."/>
            <person name="Albersmeier A."/>
            <person name="Kalinowski J."/>
            <person name="Ruckert C."/>
        </authorList>
    </citation>
    <scope>NUCLEOTIDE SEQUENCE</scope>
    <source>
        <strain evidence="5">CGMCC 1.12426</strain>
    </source>
</reference>
<keyword evidence="1" id="KW-0597">Phosphoprotein</keyword>
<evidence type="ECO:0000313" key="6">
    <source>
        <dbReference type="Proteomes" id="UP000605148"/>
    </source>
</evidence>
<feature type="domain" description="Response regulatory" evidence="2">
    <location>
        <begin position="29"/>
        <end position="154"/>
    </location>
</feature>
<dbReference type="Gene3D" id="3.20.20.450">
    <property type="entry name" value="EAL domain"/>
    <property type="match status" value="1"/>
</dbReference>
<dbReference type="Gene3D" id="3.40.50.2300">
    <property type="match status" value="1"/>
</dbReference>
<dbReference type="SUPFAM" id="SSF52172">
    <property type="entry name" value="CheY-like"/>
    <property type="match status" value="1"/>
</dbReference>
<dbReference type="InterPro" id="IPR021800">
    <property type="entry name" value="DUF3369"/>
</dbReference>
<comment type="caution">
    <text evidence="5">The sequence shown here is derived from an EMBL/GenBank/DDBJ whole genome shotgun (WGS) entry which is preliminary data.</text>
</comment>
<dbReference type="Pfam" id="PF11849">
    <property type="entry name" value="DUF3369"/>
    <property type="match status" value="1"/>
</dbReference>
<dbReference type="InterPro" id="IPR000160">
    <property type="entry name" value="GGDEF_dom"/>
</dbReference>
<evidence type="ECO:0000259" key="4">
    <source>
        <dbReference type="PROSITE" id="PS50887"/>
    </source>
</evidence>
<evidence type="ECO:0000259" key="2">
    <source>
        <dbReference type="PROSITE" id="PS50110"/>
    </source>
</evidence>
<evidence type="ECO:0000259" key="3">
    <source>
        <dbReference type="PROSITE" id="PS50883"/>
    </source>
</evidence>
<dbReference type="AlphaFoldDB" id="A0A916TGT4"/>
<gene>
    <name evidence="5" type="ORF">GCM10011316_15110</name>
</gene>
<dbReference type="Proteomes" id="UP000605148">
    <property type="component" value="Unassembled WGS sequence"/>
</dbReference>
<dbReference type="InterPro" id="IPR001789">
    <property type="entry name" value="Sig_transdc_resp-reg_receiver"/>
</dbReference>
<dbReference type="InterPro" id="IPR050706">
    <property type="entry name" value="Cyclic-di-GMP_PDE-like"/>
</dbReference>
<accession>A0A916TGT4</accession>
<feature type="domain" description="EAL" evidence="3">
    <location>
        <begin position="482"/>
        <end position="736"/>
    </location>
</feature>
<sequence>MLKSAADAKDIVLFVDETDRTPPSQLFWNVLIVDDDPDVHEATRLALDNVKIEGRPLRFLHARSEAEAMDILHSAKDTIPVALIDVVMERSDSGLRLVKHIRDELGLDTLQIILRTGQPGYAPELETIETYNINDYRTKSNLTRTRLCTSLIVAIRSYNQLRHLETNKRGFEKIVSASTHLNGLRSLSQFADGVIAQICALLEVPENGFTTVVGVDGALVDPLVISGTGRFEGYAGQNLADLKNDVIREQIEICIRNKANQLGPLTCFVFRASNDVCLATCVDTPRCDHEIDHRVIEAFCASVTVGFENVLLNGKLQRLAYRDHLTDLPNRNGFERIIDDYLANETDGRLALVDIDDFASINAALDQHYGDDVLRAIAGRLLDVLGRSVSLGRISGDCFGVIGPEDAVRPDMIDDLFTEPIVVNNEPLRLSATSGFVSLRQSSGSGMQLLKDANIALKQAKLENRGKALVFSENLRTQADARINMLSGLRSAFTSQRLFLAYQPQVTMSDGRLVGLEALLRWRDAHGSFIPPDQFIPLAEKSGLINPIGDWVLRVACDQLRAFLDAGHHQTRMAVNVSHVQFREPGFVETVAEVLSETGVPAKYLEIELTESVAVENTDMIVSRLQDLRSLGVSIALDDFGTGYSSLSVLKDLPLDKLKIDRSFIRDLHSHETATNVADLIVAFGKKMGLELIAEGVETPDQIEILRSMGCEVAQGFYYSRPLEAAQLFKWLEARQEDAT</sequence>
<dbReference type="EMBL" id="BMFA01000004">
    <property type="protein sequence ID" value="GGB44098.1"/>
    <property type="molecule type" value="Genomic_DNA"/>
</dbReference>
<name>A0A916TGT4_9HYPH</name>
<protein>
    <submittedName>
        <fullName evidence="5">Diguanylate cyclase</fullName>
    </submittedName>
</protein>
<dbReference type="RefSeq" id="WP_150495757.1">
    <property type="nucleotide sequence ID" value="NZ_BMFA01000004.1"/>
</dbReference>
<dbReference type="InterPro" id="IPR035919">
    <property type="entry name" value="EAL_sf"/>
</dbReference>
<dbReference type="SMART" id="SM00267">
    <property type="entry name" value="GGDEF"/>
    <property type="match status" value="1"/>
</dbReference>
<dbReference type="SUPFAM" id="SSF141868">
    <property type="entry name" value="EAL domain-like"/>
    <property type="match status" value="1"/>
</dbReference>
<dbReference type="InterPro" id="IPR011006">
    <property type="entry name" value="CheY-like_superfamily"/>
</dbReference>
<dbReference type="PROSITE" id="PS50883">
    <property type="entry name" value="EAL"/>
    <property type="match status" value="1"/>
</dbReference>
<evidence type="ECO:0000256" key="1">
    <source>
        <dbReference type="PROSITE-ProRule" id="PRU00169"/>
    </source>
</evidence>
<keyword evidence="6" id="KW-1185">Reference proteome</keyword>
<organism evidence="5 6">
    <name type="scientific">Roseibium aquae</name>
    <dbReference type="NCBI Taxonomy" id="1323746"/>
    <lineage>
        <taxon>Bacteria</taxon>
        <taxon>Pseudomonadati</taxon>
        <taxon>Pseudomonadota</taxon>
        <taxon>Alphaproteobacteria</taxon>
        <taxon>Hyphomicrobiales</taxon>
        <taxon>Stappiaceae</taxon>
        <taxon>Roseibium</taxon>
    </lineage>
</organism>
<dbReference type="PROSITE" id="PS50110">
    <property type="entry name" value="RESPONSE_REGULATORY"/>
    <property type="match status" value="1"/>
</dbReference>
<dbReference type="CDD" id="cd01949">
    <property type="entry name" value="GGDEF"/>
    <property type="match status" value="1"/>
</dbReference>
<dbReference type="Pfam" id="PF00563">
    <property type="entry name" value="EAL"/>
    <property type="match status" value="1"/>
</dbReference>
<dbReference type="Gene3D" id="3.30.70.270">
    <property type="match status" value="1"/>
</dbReference>
<dbReference type="NCBIfam" id="TIGR00254">
    <property type="entry name" value="GGDEF"/>
    <property type="match status" value="1"/>
</dbReference>